<accession>A0AAJ1IGH4</accession>
<dbReference type="Proteomes" id="UP001221217">
    <property type="component" value="Unassembled WGS sequence"/>
</dbReference>
<dbReference type="EMBL" id="JAQQAL010000017">
    <property type="protein sequence ID" value="MDC7226751.1"/>
    <property type="molecule type" value="Genomic_DNA"/>
</dbReference>
<evidence type="ECO:0000313" key="2">
    <source>
        <dbReference type="EMBL" id="MDC7226751.1"/>
    </source>
</evidence>
<dbReference type="Gene3D" id="3.30.420.40">
    <property type="match status" value="2"/>
</dbReference>
<dbReference type="PANTHER" id="PTHR18964">
    <property type="entry name" value="ROK (REPRESSOR, ORF, KINASE) FAMILY"/>
    <property type="match status" value="1"/>
</dbReference>
<dbReference type="Pfam" id="PF00480">
    <property type="entry name" value="ROK"/>
    <property type="match status" value="1"/>
</dbReference>
<dbReference type="InterPro" id="IPR043129">
    <property type="entry name" value="ATPase_NBD"/>
</dbReference>
<evidence type="ECO:0000313" key="3">
    <source>
        <dbReference type="Proteomes" id="UP001221217"/>
    </source>
</evidence>
<gene>
    <name evidence="2" type="ORF">PQJ61_08295</name>
</gene>
<proteinExistence type="inferred from homology"/>
<dbReference type="CDD" id="cd00090">
    <property type="entry name" value="HTH_ARSR"/>
    <property type="match status" value="1"/>
</dbReference>
<evidence type="ECO:0000256" key="1">
    <source>
        <dbReference type="ARBA" id="ARBA00006479"/>
    </source>
</evidence>
<organism evidence="2 3">
    <name type="scientific">Candidatus Thalassospirochaeta sargassi</name>
    <dbReference type="NCBI Taxonomy" id="3119039"/>
    <lineage>
        <taxon>Bacteria</taxon>
        <taxon>Pseudomonadati</taxon>
        <taxon>Spirochaetota</taxon>
        <taxon>Spirochaetia</taxon>
        <taxon>Spirochaetales</taxon>
        <taxon>Spirochaetaceae</taxon>
        <taxon>Candidatus Thalassospirochaeta</taxon>
    </lineage>
</organism>
<dbReference type="InterPro" id="IPR036388">
    <property type="entry name" value="WH-like_DNA-bd_sf"/>
</dbReference>
<dbReference type="SUPFAM" id="SSF46785">
    <property type="entry name" value="Winged helix' DNA-binding domain"/>
    <property type="match status" value="1"/>
</dbReference>
<dbReference type="PANTHER" id="PTHR18964:SF149">
    <property type="entry name" value="BIFUNCTIONAL UDP-N-ACETYLGLUCOSAMINE 2-EPIMERASE_N-ACETYLMANNOSAMINE KINASE"/>
    <property type="match status" value="1"/>
</dbReference>
<name>A0AAJ1IGH4_9SPIO</name>
<sequence>MRNSKTALRGNDIRKVNEKLVLRLIQQEKVFSQSEAVEITGLKPPTILRIFTNLEEDGLIEVSDARKVSSDRKGRKPVYYRLNPEALYVVGVEFWSRSASVVISNFVREPVYSDSLNVDPDKGSQAVVRKVSSLIERSLKAAGIVPGQLAGIGIGAPGRVDIETGKVLFYSRIDGLNDFNITEFFEDKFNVPVIVHNNCSVIALNEYHSKKMENDGNIMAVLIRGGVGGSYINQGRVLTSSNITTMEIGHMSIDPDGDICSCGSKGCLETLLSEEAILTATRKAAGIDNITDLESALYASGEPADKLAPVLDEKAEVLAYAIRNLNQLLSPGKFLIISRSLELSRRLADGASDILNCNGIAGEYRLEAVLYDPMQAGMGACDIVFQEYFTGGL</sequence>
<reference evidence="2 3" key="1">
    <citation type="submission" date="2022-12" db="EMBL/GenBank/DDBJ databases">
        <title>Metagenome assembled genome from gulf of manar.</title>
        <authorList>
            <person name="Kohli P."/>
            <person name="Pk S."/>
            <person name="Venkata Ramana C."/>
            <person name="Sasikala C."/>
        </authorList>
    </citation>
    <scope>NUCLEOTIDE SEQUENCE [LARGE SCALE GENOMIC DNA]</scope>
    <source>
        <strain evidence="2">JB008</strain>
    </source>
</reference>
<dbReference type="GO" id="GO:0006355">
    <property type="term" value="P:regulation of DNA-templated transcription"/>
    <property type="evidence" value="ECO:0007669"/>
    <property type="project" value="UniProtKB-ARBA"/>
</dbReference>
<dbReference type="AlphaFoldDB" id="A0AAJ1IGH4"/>
<dbReference type="Gene3D" id="1.10.10.10">
    <property type="entry name" value="Winged helix-like DNA-binding domain superfamily/Winged helix DNA-binding domain"/>
    <property type="match status" value="1"/>
</dbReference>
<dbReference type="InterPro" id="IPR011991">
    <property type="entry name" value="ArsR-like_HTH"/>
</dbReference>
<dbReference type="SUPFAM" id="SSF53067">
    <property type="entry name" value="Actin-like ATPase domain"/>
    <property type="match status" value="1"/>
</dbReference>
<dbReference type="InterPro" id="IPR000600">
    <property type="entry name" value="ROK"/>
</dbReference>
<protein>
    <submittedName>
        <fullName evidence="2">ROK family transcriptional regulator</fullName>
    </submittedName>
</protein>
<comment type="similarity">
    <text evidence="1">Belongs to the ROK (NagC/XylR) family.</text>
</comment>
<comment type="caution">
    <text evidence="2">The sequence shown here is derived from an EMBL/GenBank/DDBJ whole genome shotgun (WGS) entry which is preliminary data.</text>
</comment>
<dbReference type="InterPro" id="IPR036390">
    <property type="entry name" value="WH_DNA-bd_sf"/>
</dbReference>